<dbReference type="Proteomes" id="UP000027142">
    <property type="component" value="Chromosome"/>
</dbReference>
<evidence type="ECO:0000313" key="3">
    <source>
        <dbReference type="Proteomes" id="UP000027142"/>
    </source>
</evidence>
<dbReference type="OrthoDB" id="2388036at2"/>
<feature type="domain" description="Regulatory protein YycH-like" evidence="1">
    <location>
        <begin position="34"/>
        <end position="263"/>
    </location>
</feature>
<dbReference type="HOGENOM" id="CLU_078250_0_0_9"/>
<dbReference type="RefSeq" id="WP_038484671.1">
    <property type="nucleotide sequence ID" value="NZ_CP003923.1"/>
</dbReference>
<evidence type="ECO:0000313" key="2">
    <source>
        <dbReference type="EMBL" id="AIC96512.1"/>
    </source>
</evidence>
<dbReference type="GO" id="GO:0016020">
    <property type="term" value="C:membrane"/>
    <property type="evidence" value="ECO:0007669"/>
    <property type="project" value="InterPro"/>
</dbReference>
<proteinExistence type="predicted"/>
<organism evidence="2 3">
    <name type="scientific">Shouchella lehensis G1</name>
    <dbReference type="NCBI Taxonomy" id="1246626"/>
    <lineage>
        <taxon>Bacteria</taxon>
        <taxon>Bacillati</taxon>
        <taxon>Bacillota</taxon>
        <taxon>Bacilli</taxon>
        <taxon>Bacillales</taxon>
        <taxon>Bacillaceae</taxon>
        <taxon>Shouchella</taxon>
    </lineage>
</organism>
<dbReference type="KEGG" id="ble:BleG1_3965"/>
<dbReference type="STRING" id="1246626.BleG1_3965"/>
<protein>
    <submittedName>
        <fullName evidence="2">Regulatory protein</fullName>
    </submittedName>
</protein>
<gene>
    <name evidence="2" type="ORF">BleG1_3965</name>
</gene>
<dbReference type="Gene3D" id="2.40.128.690">
    <property type="entry name" value="YycH protein, domain 3-like"/>
    <property type="match status" value="1"/>
</dbReference>
<name>A0A060M231_9BACI</name>
<reference evidence="2 3" key="1">
    <citation type="journal article" date="2014" name="Gene">
        <title>A comparative genomic analysis of the alkalitolerant soil bacterium Bacillus lehensis G1.</title>
        <authorList>
            <person name="Noor Y.M."/>
            <person name="Samsulrizal N.H."/>
            <person name="Jema'on N.A."/>
            <person name="Low K.O."/>
            <person name="Ramli A.N."/>
            <person name="Alias N.I."/>
            <person name="Damis S.I."/>
            <person name="Fuzi S.F."/>
            <person name="Isa M.N."/>
            <person name="Murad A.M."/>
            <person name="Raih M.F."/>
            <person name="Bakar F.D."/>
            <person name="Najimudin N."/>
            <person name="Mahadi N.M."/>
            <person name="Illias R.M."/>
        </authorList>
    </citation>
    <scope>NUCLEOTIDE SEQUENCE [LARGE SCALE GENOMIC DNA]</scope>
    <source>
        <strain evidence="2 3">G1</strain>
    </source>
</reference>
<keyword evidence="3" id="KW-1185">Reference proteome</keyword>
<dbReference type="Pfam" id="PF09648">
    <property type="entry name" value="YycI"/>
    <property type="match status" value="1"/>
</dbReference>
<dbReference type="eggNOG" id="COG4853">
    <property type="taxonomic scope" value="Bacteria"/>
</dbReference>
<dbReference type="AlphaFoldDB" id="A0A060M231"/>
<dbReference type="InterPro" id="IPR018604">
    <property type="entry name" value="YycI-like"/>
</dbReference>
<evidence type="ECO:0000259" key="1">
    <source>
        <dbReference type="Pfam" id="PF09648"/>
    </source>
</evidence>
<accession>A0A060M231</accession>
<dbReference type="EMBL" id="CP003923">
    <property type="protein sequence ID" value="AIC96512.1"/>
    <property type="molecule type" value="Genomic_DNA"/>
</dbReference>
<sequence length="287" mass="33466">MNWNRTKSIFIVVFLLLNIFLGWQFVDRVLEGQLQSIEQAPEIVERLDDNNITLPDEDVNTSDARGVVLEGSRVSFTDEEIEQLENNGHSVETIGQSSNVIRVELEEPMNISQLLNANTEEAFAPLLAEHVLYGEEYVFSRREGQFLHFNQLYNQVETYIDNDEALTVELNDDDEVIGYEQQRYSFSENRDERDMTPYMTAIRVLLDNHYLSMNNTIERIEFGYYSLSDQTPRFFSPMWAVTVDRSGADAEEKDMRIYLVNAILSEQHQWYPDESQTNEEIEDELSE</sequence>
<dbReference type="PATRIC" id="fig|1246626.3.peg.3961"/>